<feature type="compositionally biased region" description="Basic and acidic residues" evidence="1">
    <location>
        <begin position="1"/>
        <end position="18"/>
    </location>
</feature>
<dbReference type="Proteomes" id="UP001187315">
    <property type="component" value="Unassembled WGS sequence"/>
</dbReference>
<sequence>MRNESQSRLLMEKPDPIRRNFMGTMKRLPHPSPGRPKALASPLCPPFPRESAPDWKCSTSTAACSNFSVSRNAFSALL</sequence>
<reference evidence="2" key="1">
    <citation type="submission" date="2023-08" db="EMBL/GenBank/DDBJ databases">
        <title>Pelteobagrus vachellii genome.</title>
        <authorList>
            <person name="Liu H."/>
        </authorList>
    </citation>
    <scope>NUCLEOTIDE SEQUENCE</scope>
    <source>
        <strain evidence="2">PRFRI_2022a</strain>
        <tissue evidence="2">Muscle</tissue>
    </source>
</reference>
<dbReference type="AlphaFoldDB" id="A0AA88N2B9"/>
<evidence type="ECO:0000256" key="1">
    <source>
        <dbReference type="SAM" id="MobiDB-lite"/>
    </source>
</evidence>
<gene>
    <name evidence="2" type="ORF">Q7C36_010078</name>
</gene>
<name>A0AA88N2B9_TACVA</name>
<evidence type="ECO:0000313" key="3">
    <source>
        <dbReference type="Proteomes" id="UP001187315"/>
    </source>
</evidence>
<feature type="region of interest" description="Disordered" evidence="1">
    <location>
        <begin position="1"/>
        <end position="45"/>
    </location>
</feature>
<comment type="caution">
    <text evidence="2">The sequence shown here is derived from an EMBL/GenBank/DDBJ whole genome shotgun (WGS) entry which is preliminary data.</text>
</comment>
<evidence type="ECO:0000313" key="2">
    <source>
        <dbReference type="EMBL" id="KAK2848396.1"/>
    </source>
</evidence>
<keyword evidence="3" id="KW-1185">Reference proteome</keyword>
<dbReference type="EMBL" id="JAVHJS010000009">
    <property type="protein sequence ID" value="KAK2848396.1"/>
    <property type="molecule type" value="Genomic_DNA"/>
</dbReference>
<accession>A0AA88N2B9</accession>
<proteinExistence type="predicted"/>
<protein>
    <submittedName>
        <fullName evidence="2">Uncharacterized protein</fullName>
    </submittedName>
</protein>
<organism evidence="2 3">
    <name type="scientific">Tachysurus vachellii</name>
    <name type="common">Darkbarbel catfish</name>
    <name type="synonym">Pelteobagrus vachellii</name>
    <dbReference type="NCBI Taxonomy" id="175792"/>
    <lineage>
        <taxon>Eukaryota</taxon>
        <taxon>Metazoa</taxon>
        <taxon>Chordata</taxon>
        <taxon>Craniata</taxon>
        <taxon>Vertebrata</taxon>
        <taxon>Euteleostomi</taxon>
        <taxon>Actinopterygii</taxon>
        <taxon>Neopterygii</taxon>
        <taxon>Teleostei</taxon>
        <taxon>Ostariophysi</taxon>
        <taxon>Siluriformes</taxon>
        <taxon>Bagridae</taxon>
        <taxon>Tachysurus</taxon>
    </lineage>
</organism>